<evidence type="ECO:0000256" key="1">
    <source>
        <dbReference type="SAM" id="MobiDB-lite"/>
    </source>
</evidence>
<dbReference type="EMBL" id="LNZH02000210">
    <property type="protein sequence ID" value="OCB85352.1"/>
    <property type="molecule type" value="Genomic_DNA"/>
</dbReference>
<sequence length="662" mass="72633">MKQRHQILARGLRSHSLDGNDYRPAQSGRIEEIGFAHAKKDLQQIGISTRFSAQTRAPASRLLSSSSPNLSKQNLVRRSKVLEDLDINEPSGLKATMQRILRQPDLAGLSRLSVRFPSRENSESSGNSRKKQKANQDTSTDSSSSFLYDSPTRMGNSERPQVLIRQYATQTLMKSDDGQFYSDVHSSAHSSYVLDGKSAVGSDSFGSTLDRHSIMEEAGSSSSYQDSGFSELPFSDIGDKEHSQSRPDLQMHSTSDAGSRLEAPPGQGVPSTHGSSEESSREVLKGQTPQGLVQENSSQHNAIGLHAACHESARARTLTILNPEDTDNWFALDNTSIARLASKRSSKHSAEDKENCRYGVGYVPSDPNIEYKPFVPLSTMLPSYSDEDFDDEGEIDGVKENALDSPMDINAIRIEMDNPAIDETMSASGSDPATKVDNEIGSMEEYTLEERMEHMLSEMEDSFNEGRVRSDVSSYRISQSRTNQFALPIPTRSFATSPIRRLSSTRRSRFSFPSEYSVSSILANNSGRVQDLPITSEEPVLICSEDSGSSVLSKSPLPFTGTSRRGDSRAITDELTYLANHSVHPDSTSTNHTDVQHTEKAFPTASLSATLITNPPDVNFAPLPDPHQDNPLPPTTEEWVATLRVIDGPDLFAGDEGDDDDD</sequence>
<comment type="caution">
    <text evidence="2">The sequence shown here is derived from an EMBL/GenBank/DDBJ whole genome shotgun (WGS) entry which is preliminary data.</text>
</comment>
<name>A0A9Q5MZX1_SANBA</name>
<reference evidence="2" key="1">
    <citation type="submission" date="2016-06" db="EMBL/GenBank/DDBJ databases">
        <title>Draft Genome sequence of the fungus Inonotus baumii.</title>
        <authorList>
            <person name="Zhu H."/>
            <person name="Lin W."/>
        </authorList>
    </citation>
    <scope>NUCLEOTIDE SEQUENCE</scope>
    <source>
        <strain evidence="2">821</strain>
    </source>
</reference>
<feature type="compositionally biased region" description="Low complexity" evidence="1">
    <location>
        <begin position="220"/>
        <end position="230"/>
    </location>
</feature>
<evidence type="ECO:0000313" key="2">
    <source>
        <dbReference type="EMBL" id="OCB85352.1"/>
    </source>
</evidence>
<keyword evidence="3" id="KW-1185">Reference proteome</keyword>
<protein>
    <submittedName>
        <fullName evidence="2">Uncharacterized protein</fullName>
    </submittedName>
</protein>
<evidence type="ECO:0000313" key="3">
    <source>
        <dbReference type="Proteomes" id="UP000757232"/>
    </source>
</evidence>
<proteinExistence type="predicted"/>
<dbReference type="OrthoDB" id="3260134at2759"/>
<feature type="region of interest" description="Disordered" evidence="1">
    <location>
        <begin position="217"/>
        <end position="293"/>
    </location>
</feature>
<gene>
    <name evidence="2" type="ORF">A7U60_g7661</name>
</gene>
<accession>A0A9Q5MZX1</accession>
<organism evidence="2 3">
    <name type="scientific">Sanghuangporus baumii</name>
    <name type="common">Phellinus baumii</name>
    <dbReference type="NCBI Taxonomy" id="108892"/>
    <lineage>
        <taxon>Eukaryota</taxon>
        <taxon>Fungi</taxon>
        <taxon>Dikarya</taxon>
        <taxon>Basidiomycota</taxon>
        <taxon>Agaricomycotina</taxon>
        <taxon>Agaricomycetes</taxon>
        <taxon>Hymenochaetales</taxon>
        <taxon>Hymenochaetaceae</taxon>
        <taxon>Sanghuangporus</taxon>
    </lineage>
</organism>
<dbReference type="AlphaFoldDB" id="A0A9Q5MZX1"/>
<feature type="region of interest" description="Disordered" evidence="1">
    <location>
        <begin position="111"/>
        <end position="161"/>
    </location>
</feature>
<feature type="compositionally biased region" description="Basic and acidic residues" evidence="1">
    <location>
        <begin position="275"/>
        <end position="284"/>
    </location>
</feature>
<dbReference type="Proteomes" id="UP000757232">
    <property type="component" value="Unassembled WGS sequence"/>
</dbReference>